<evidence type="ECO:0000256" key="2">
    <source>
        <dbReference type="ARBA" id="ARBA00009959"/>
    </source>
</evidence>
<evidence type="ECO:0000256" key="1">
    <source>
        <dbReference type="ARBA" id="ARBA00001946"/>
    </source>
</evidence>
<keyword evidence="11" id="KW-1185">Reference proteome</keyword>
<proteinExistence type="inferred from homology"/>
<comment type="similarity">
    <text evidence="2 9">Belongs to the CRISPR-associated endoribonuclease Cas2 protein family.</text>
</comment>
<gene>
    <name evidence="9" type="primary">cas2</name>
    <name evidence="10" type="ORF">GGD88_000025</name>
</gene>
<dbReference type="RefSeq" id="WP_184430807.1">
    <property type="nucleotide sequence ID" value="NZ_JACIGI010000001.1"/>
</dbReference>
<protein>
    <recommendedName>
        <fullName evidence="9">CRISPR-associated endoribonuclease Cas2</fullName>
        <ecNumber evidence="9">3.1.-.-</ecNumber>
    </recommendedName>
</protein>
<evidence type="ECO:0000313" key="10">
    <source>
        <dbReference type="EMBL" id="MBB4284319.1"/>
    </source>
</evidence>
<dbReference type="SUPFAM" id="SSF143430">
    <property type="entry name" value="TTP0101/SSO1404-like"/>
    <property type="match status" value="1"/>
</dbReference>
<keyword evidence="8 9" id="KW-0051">Antiviral defense</keyword>
<dbReference type="GO" id="GO:0016787">
    <property type="term" value="F:hydrolase activity"/>
    <property type="evidence" value="ECO:0007669"/>
    <property type="project" value="UniProtKB-KW"/>
</dbReference>
<name>A0A7W6RXC0_9PROT</name>
<dbReference type="HAMAP" id="MF_01471">
    <property type="entry name" value="Cas2"/>
    <property type="match status" value="1"/>
</dbReference>
<evidence type="ECO:0000256" key="9">
    <source>
        <dbReference type="HAMAP-Rule" id="MF_01471"/>
    </source>
</evidence>
<comment type="caution">
    <text evidence="10">The sequence shown here is derived from an EMBL/GenBank/DDBJ whole genome shotgun (WGS) entry which is preliminary data.</text>
</comment>
<dbReference type="GO" id="GO:0043571">
    <property type="term" value="P:maintenance of CRISPR repeat elements"/>
    <property type="evidence" value="ECO:0007669"/>
    <property type="project" value="UniProtKB-UniRule"/>
</dbReference>
<evidence type="ECO:0000313" key="11">
    <source>
        <dbReference type="Proteomes" id="UP000555728"/>
    </source>
</evidence>
<dbReference type="AlphaFoldDB" id="A0A7W6RXC0"/>
<dbReference type="EMBL" id="JACIGI010000001">
    <property type="protein sequence ID" value="MBB4284319.1"/>
    <property type="molecule type" value="Genomic_DNA"/>
</dbReference>
<dbReference type="Pfam" id="PF09827">
    <property type="entry name" value="CRISPR_Cas2"/>
    <property type="match status" value="1"/>
</dbReference>
<evidence type="ECO:0000256" key="6">
    <source>
        <dbReference type="ARBA" id="ARBA00022801"/>
    </source>
</evidence>
<evidence type="ECO:0000256" key="5">
    <source>
        <dbReference type="ARBA" id="ARBA00022759"/>
    </source>
</evidence>
<sequence length="110" mass="12745">MTHLSGYRMTWMMILFDLPVGTKAERKRATTFRTYLLDAGFEMVQFSVYARFCATRELAEAQTREIERNLPKAGKVSILYFTDKQYETCRTYTGVSRQPQAGKPAQLVLF</sequence>
<dbReference type="NCBIfam" id="TIGR01573">
    <property type="entry name" value="cas2"/>
    <property type="match status" value="1"/>
</dbReference>
<dbReference type="InterPro" id="IPR019199">
    <property type="entry name" value="Virulence_VapD/CRISPR_Cas2"/>
</dbReference>
<organism evidence="10 11">
    <name type="scientific">Roseospira goensis</name>
    <dbReference type="NCBI Taxonomy" id="391922"/>
    <lineage>
        <taxon>Bacteria</taxon>
        <taxon>Pseudomonadati</taxon>
        <taxon>Pseudomonadota</taxon>
        <taxon>Alphaproteobacteria</taxon>
        <taxon>Rhodospirillales</taxon>
        <taxon>Rhodospirillaceae</taxon>
        <taxon>Roseospira</taxon>
    </lineage>
</organism>
<keyword evidence="3 9" id="KW-0540">Nuclease</keyword>
<dbReference type="InterPro" id="IPR021127">
    <property type="entry name" value="CRISPR_associated_Cas2"/>
</dbReference>
<evidence type="ECO:0000256" key="8">
    <source>
        <dbReference type="ARBA" id="ARBA00023118"/>
    </source>
</evidence>
<keyword evidence="7 9" id="KW-0460">Magnesium</keyword>
<keyword evidence="5 9" id="KW-0255">Endonuclease</keyword>
<evidence type="ECO:0000256" key="4">
    <source>
        <dbReference type="ARBA" id="ARBA00022723"/>
    </source>
</evidence>
<keyword evidence="4 9" id="KW-0479">Metal-binding</keyword>
<evidence type="ECO:0000256" key="7">
    <source>
        <dbReference type="ARBA" id="ARBA00022842"/>
    </source>
</evidence>
<reference evidence="10 11" key="1">
    <citation type="submission" date="2020-08" db="EMBL/GenBank/DDBJ databases">
        <title>Genome sequencing of Purple Non-Sulfur Bacteria from various extreme environments.</title>
        <authorList>
            <person name="Mayer M."/>
        </authorList>
    </citation>
    <scope>NUCLEOTIDE SEQUENCE [LARGE SCALE GENOMIC DNA]</scope>
    <source>
        <strain evidence="10 11">JA135</strain>
    </source>
</reference>
<evidence type="ECO:0000256" key="3">
    <source>
        <dbReference type="ARBA" id="ARBA00022722"/>
    </source>
</evidence>
<dbReference type="GO" id="GO:0046872">
    <property type="term" value="F:metal ion binding"/>
    <property type="evidence" value="ECO:0007669"/>
    <property type="project" value="UniProtKB-UniRule"/>
</dbReference>
<accession>A0A7W6RXC0</accession>
<comment type="subunit">
    <text evidence="9">Homodimer, forms a heterotetramer with a Cas1 homodimer.</text>
</comment>
<keyword evidence="6 9" id="KW-0378">Hydrolase</keyword>
<comment type="function">
    <text evidence="9">CRISPR (clustered regularly interspaced short palindromic repeat), is an adaptive immune system that provides protection against mobile genetic elements (viruses, transposable elements and conjugative plasmids). CRISPR clusters contain sequences complementary to antecedent mobile elements and target invading nucleic acids. CRISPR clusters are transcribed and processed into CRISPR RNA (crRNA). Functions as a ssRNA-specific endoribonuclease. Involved in the integration of spacer DNA into the CRISPR cassette.</text>
</comment>
<feature type="binding site" evidence="9">
    <location>
        <position position="17"/>
    </location>
    <ligand>
        <name>Mg(2+)</name>
        <dbReference type="ChEBI" id="CHEBI:18420"/>
        <note>catalytic</note>
    </ligand>
</feature>
<comment type="cofactor">
    <cofactor evidence="1 9">
        <name>Mg(2+)</name>
        <dbReference type="ChEBI" id="CHEBI:18420"/>
    </cofactor>
</comment>
<dbReference type="EC" id="3.1.-.-" evidence="9"/>
<dbReference type="Proteomes" id="UP000555728">
    <property type="component" value="Unassembled WGS sequence"/>
</dbReference>
<dbReference type="GO" id="GO:0051607">
    <property type="term" value="P:defense response to virus"/>
    <property type="evidence" value="ECO:0007669"/>
    <property type="project" value="UniProtKB-UniRule"/>
</dbReference>
<dbReference type="GO" id="GO:0004521">
    <property type="term" value="F:RNA endonuclease activity"/>
    <property type="evidence" value="ECO:0007669"/>
    <property type="project" value="InterPro"/>
</dbReference>